<feature type="domain" description="Gp5/Type VI secretion system Vgr protein OB-fold" evidence="1">
    <location>
        <begin position="8"/>
        <end position="82"/>
    </location>
</feature>
<keyword evidence="3" id="KW-1185">Reference proteome</keyword>
<comment type="caution">
    <text evidence="2">The sequence shown here is derived from an EMBL/GenBank/DDBJ whole genome shotgun (WGS) entry which is preliminary data.</text>
</comment>
<dbReference type="RefSeq" id="WP_125483467.1">
    <property type="nucleotide sequence ID" value="NZ_RSDW01000001.1"/>
</dbReference>
<dbReference type="SUPFAM" id="SSF69255">
    <property type="entry name" value="gp5 N-terminal domain-like"/>
    <property type="match status" value="1"/>
</dbReference>
<dbReference type="Pfam" id="PF04717">
    <property type="entry name" value="Phage_base_V"/>
    <property type="match status" value="1"/>
</dbReference>
<dbReference type="OrthoDB" id="1907165at2"/>
<evidence type="ECO:0000313" key="2">
    <source>
        <dbReference type="EMBL" id="RSL14628.1"/>
    </source>
</evidence>
<evidence type="ECO:0000259" key="1">
    <source>
        <dbReference type="Pfam" id="PF04717"/>
    </source>
</evidence>
<reference evidence="2 3" key="1">
    <citation type="submission" date="2018-12" db="EMBL/GenBank/DDBJ databases">
        <title>Sequencing of bacterial isolates from soil warming experiment in Harvard Forest, Massachusetts, USA.</title>
        <authorList>
            <person name="Deangelis K."/>
        </authorList>
    </citation>
    <scope>NUCLEOTIDE SEQUENCE [LARGE SCALE GENOMIC DNA]</scope>
    <source>
        <strain evidence="2 3">EB153</strain>
    </source>
</reference>
<dbReference type="EMBL" id="RSDW01000001">
    <property type="protein sequence ID" value="RSL14628.1"/>
    <property type="molecule type" value="Genomic_DNA"/>
</dbReference>
<evidence type="ECO:0000313" key="3">
    <source>
        <dbReference type="Proteomes" id="UP000269669"/>
    </source>
</evidence>
<accession>A0A3R9PNY2</accession>
<name>A0A3R9PNY2_9BACT</name>
<proteinExistence type="predicted"/>
<protein>
    <recommendedName>
        <fullName evidence="1">Gp5/Type VI secretion system Vgr protein OB-fold domain-containing protein</fullName>
    </recommendedName>
</protein>
<sequence length="167" mass="17560">MRRYYGKYRGTVIDNVDAQNQGRLMVQVPALSNVVPSTWALPCLPFAGIVSGFFVLPALQSAVWVEFEGGDIRKPIWTGCFWAENEIPALALAGPPAVQQLVIQTTEGNTLLVSDVPGPTGGILLQTSAGAFISVSDTGIIIDNGQGATISMTGPAVTVNEGAMEVI</sequence>
<gene>
    <name evidence="2" type="ORF">EDE15_0081</name>
</gene>
<dbReference type="Proteomes" id="UP000269669">
    <property type="component" value="Unassembled WGS sequence"/>
</dbReference>
<organism evidence="2 3">
    <name type="scientific">Edaphobacter aggregans</name>
    <dbReference type="NCBI Taxonomy" id="570835"/>
    <lineage>
        <taxon>Bacteria</taxon>
        <taxon>Pseudomonadati</taxon>
        <taxon>Acidobacteriota</taxon>
        <taxon>Terriglobia</taxon>
        <taxon>Terriglobales</taxon>
        <taxon>Acidobacteriaceae</taxon>
        <taxon>Edaphobacter</taxon>
    </lineage>
</organism>
<dbReference type="AlphaFoldDB" id="A0A3R9PNY2"/>
<dbReference type="Gene3D" id="2.40.50.230">
    <property type="entry name" value="Gp5 N-terminal domain"/>
    <property type="match status" value="1"/>
</dbReference>
<dbReference type="InterPro" id="IPR037026">
    <property type="entry name" value="Vgr_OB-fold_dom_sf"/>
</dbReference>
<dbReference type="InterPro" id="IPR006531">
    <property type="entry name" value="Gp5/Vgr_OB"/>
</dbReference>